<evidence type="ECO:0000256" key="1">
    <source>
        <dbReference type="SAM" id="MobiDB-lite"/>
    </source>
</evidence>
<feature type="compositionally biased region" description="Polar residues" evidence="1">
    <location>
        <begin position="231"/>
        <end position="242"/>
    </location>
</feature>
<feature type="compositionally biased region" description="Polar residues" evidence="1">
    <location>
        <begin position="170"/>
        <end position="183"/>
    </location>
</feature>
<proteinExistence type="predicted"/>
<evidence type="ECO:0000313" key="2">
    <source>
        <dbReference type="EMBL" id="CCQ19265.1"/>
    </source>
</evidence>
<sequence>MRIFVVCVTYFFAFSVANIAASDSVRHDEKFYSELEAGTQQYQYRDENSSFSTVSFEKMNEDGSKSLINKRESMDKRGNNTSITRTIEETIIDPQNSNVIKVIYSRVIEEIDANNPNKSTYETYQTESYPNAKTNNLFGNISPASTICESNPLLSAIDLKPHLPQNEVDFTNYDQIPTPTTSHGYGAPSKQAGVISRANSPQSASEAGSSQLNLEGGMNEANLRQYTPGQERLQSYPSQRNQVPRPEAPIRNRLASQVPSLEAPSRTGPALQKPHEMYETDNLVRQSE</sequence>
<organism evidence="2">
    <name type="scientific">Cotesia sesamiae Kitale bracovirus</name>
    <dbReference type="NCBI Taxonomy" id="452648"/>
    <lineage>
        <taxon>Viruses</taxon>
        <taxon>Viruses incertae sedis</taxon>
        <taxon>Polydnaviriformidae</taxon>
        <taxon>Bracoviriform</taxon>
        <taxon>Cotesia sesamiae bracovirus</taxon>
    </lineage>
</organism>
<feature type="region of interest" description="Disordered" evidence="1">
    <location>
        <begin position="231"/>
        <end position="288"/>
    </location>
</feature>
<gene>
    <name evidence="2" type="primary">CskBV_36.2</name>
    <name evidence="2" type="ORF">CSKBV_36.2</name>
</gene>
<reference evidence="2" key="1">
    <citation type="journal article" date="2013" name="PLoS ONE">
        <title>Adaptive selection on bracovirus genomes drives the specialization of cotesia parasitoid wasps.</title>
        <authorList>
            <person name="Jancek S."/>
            <person name="Bezier A."/>
            <person name="Gayral P."/>
            <person name="Paillusson C."/>
            <person name="Kaiser L."/>
            <person name="Dupas S."/>
            <person name="Le Ru B.P."/>
            <person name="Barbe V."/>
            <person name="Periquet G."/>
            <person name="Drezen J.-M."/>
            <person name="Herniou E.A."/>
        </authorList>
    </citation>
    <scope>NUCLEOTIDE SEQUENCE</scope>
    <source>
        <strain evidence="2">Kitale</strain>
    </source>
</reference>
<feature type="compositionally biased region" description="Polar residues" evidence="1">
    <location>
        <begin position="197"/>
        <end position="213"/>
    </location>
</feature>
<accession>S0DJ78</accession>
<protein>
    <submittedName>
        <fullName evidence="2">Uncharacterized protein</fullName>
    </submittedName>
</protein>
<feature type="region of interest" description="Disordered" evidence="1">
    <location>
        <begin position="170"/>
        <end position="213"/>
    </location>
</feature>
<dbReference type="EMBL" id="HF562930">
    <property type="protein sequence ID" value="CCQ19265.1"/>
    <property type="molecule type" value="Genomic_DNA"/>
</dbReference>
<name>S0DJ78_9VIRU</name>